<reference evidence="1" key="1">
    <citation type="submission" date="2021-09" db="EMBL/GenBank/DDBJ databases">
        <authorList>
            <consortium name="AG Swart"/>
            <person name="Singh M."/>
            <person name="Singh A."/>
            <person name="Seah K."/>
            <person name="Emmerich C."/>
        </authorList>
    </citation>
    <scope>NUCLEOTIDE SEQUENCE</scope>
    <source>
        <strain evidence="1">ATCC30299</strain>
    </source>
</reference>
<dbReference type="Proteomes" id="UP001162131">
    <property type="component" value="Unassembled WGS sequence"/>
</dbReference>
<evidence type="ECO:0000313" key="2">
    <source>
        <dbReference type="Proteomes" id="UP001162131"/>
    </source>
</evidence>
<gene>
    <name evidence="1" type="ORF">BSTOLATCC_MIC40853</name>
</gene>
<protein>
    <recommendedName>
        <fullName evidence="3">Nucleoporin</fullName>
    </recommendedName>
</protein>
<sequence length="1906" mass="219951">MSDSLEFVSAFRDNNEEIYDLVCRGVYHHDEHKIRSALNDEVIKSKLTNLLDFYRYPNDQSARKLESELKWAGTQPLSATMKNFLNQLSLKLNLNQEQTFRLAELFFINHHSIFERVKSQETELVQKELGNLFRPIISLYYKERIYLIRTMTQIVMNTTIEGHPGQAVCLEFLSELKMTKKLEDLIWNQYKAVCKKEIPSQVYAPLEREEWFLQILHEEKELLELLISINYAFAHCSAAQILGYAELYVEQDFRGSYKAILADSHLMEYRSKHHEFVQQISDLSLFHLLSSIRLDIFAEQQTIPEFNPNKNPFNLLANQAELKSIHDFLIGLSDRIDRIPDHISPFMLAWWCLIAWGRLFPEQYVNTSALDIDSLAELIMKFDILNFLNVITKRSPFTGPQTELSCALKYIMLNFVSSISASQALSEKRSKDLLVQVTCACLEKEGCHEALNHFWREHFPNKNGLYSILADLSAVYPHDPEGFLQFVSILVGDSSNSYAEEVVHYLDNLETFTYPSFEENIAYVSGADPRERRVVASVSMKSQVIEIPQGTTGYITAERVSSNAVIVRWEIRYSLWPVLFMYWEDMLNNLKHGNQVSNAENILNQYMNLLCHIIILQPNIGPILERLGLREPANNPSDVKVTDKQKGTPNLELCRLLLDTFIELAKLALPPLETLSLIIDAIKAELNFERQKSENSSMILALKQISEDRYGMINIYTHPLFMNINKLQMTEREAGNYETSISLLDLCVDIISDNSFIVQFPVDSSGLLGEILKFVISEVLPECMNWPISYKWRAAKLGFDFLTVLFKKYNKFSFPQGVAMSLNLQYLDLITNQLNKIDIVEFLANSLQVIMIRSELNELNFVNLHWIRSEKENNDPEELRAIKSMIFSALNTLDEIASLALYSEKIGKEYSLDHVQAIKDVRSLLTQNLGDEETLPLVTALLSYVNFQFSRNFLDDEEPLSVPSLSVLSKVVIYWSLLSQKPTLEHFLTGSYQQIKADFIKYFWSSFSMDQSSDLSNRQKAQAGKAFLEFIIICFPLQKSFVTSACSRNDISVELRSVLVSFAEFSRENVNETTMELLFHYITFYEEIINNHSLFPGIYNSIFQEQGLLSICFDAITNVFQNIKDPQKFEGCLVLHCFSSVMSILLHNSNKNSADKEHAIKEMFKEEILGHLLRLLSKCIANPSTSSKMLEVEEWLQNSGISANITDYAILQLHNKAYWRLFDCNPNQYGEIHYYIDLDKLSLILKTLGVNYELIQKIEEVGRKINAEKSLLDSQFSALIKFKQLFAFLVGYGNSNKPLALLDQTISLENKTLVIAPAKSVIESHTRAFEILAKVSDPLWAEITKEANSRNEFVLKCIEEKYEIIMYAFNLAIHIYQSRQEYSQSSTSSQKAMEYEVTAREEFHRISNKIMTEFAQYFERLQVPSVGAFSLVLVVFGYFIKARTEGLESRAEQFTLAIIPRLARFLNSDSQFFALLVTIFEESLFFLQTQEVINIYKSLPCIRIMLEKISSPKCTDQEFLSVIKFSFAFARTVQGARFLLSERIFSNLASASQLKVKTEYQNRFRDPQHILWCWVLMLLNEMHDILSDDPAFLSQLYNFISGFSDRFQKILSFNLSTEGKYGRQIVAHKQFSLGYLEELDLMTSLIKKFIDNYKYWKASHKEMIESWVILIAQQALRIYSTSIDIPHTFPPVSEHEVKMSNKTVPDQTIEERKQRNYAWMQETPRRSILEGFPNRYREEAIKAPTKIQPSVFAYRVEAVLLSCLTNIMSSLIGIIQISRSSPFLDPLLLLDVGKFSMLIYNKLNQDQKYYKNLEKISNEEYQSAENSLLYGSLNHTYQIDTQKLCEIAQGVFEMAFYLISKSDLGSISDIKSEASYILKEWKQNTSTGIFGGENNDQFLTWLIEQF</sequence>
<evidence type="ECO:0008006" key="3">
    <source>
        <dbReference type="Google" id="ProtNLM"/>
    </source>
</evidence>
<name>A0AAU9JEE7_9CILI</name>
<evidence type="ECO:0000313" key="1">
    <source>
        <dbReference type="EMBL" id="CAG9326426.1"/>
    </source>
</evidence>
<organism evidence="1 2">
    <name type="scientific">Blepharisma stoltei</name>
    <dbReference type="NCBI Taxonomy" id="1481888"/>
    <lineage>
        <taxon>Eukaryota</taxon>
        <taxon>Sar</taxon>
        <taxon>Alveolata</taxon>
        <taxon>Ciliophora</taxon>
        <taxon>Postciliodesmatophora</taxon>
        <taxon>Heterotrichea</taxon>
        <taxon>Heterotrichida</taxon>
        <taxon>Blepharismidae</taxon>
        <taxon>Blepharisma</taxon>
    </lineage>
</organism>
<dbReference type="PROSITE" id="PS51450">
    <property type="entry name" value="LRR"/>
    <property type="match status" value="1"/>
</dbReference>
<accession>A0AAU9JEE7</accession>
<keyword evidence="2" id="KW-1185">Reference proteome</keyword>
<dbReference type="InterPro" id="IPR001611">
    <property type="entry name" value="Leu-rich_rpt"/>
</dbReference>
<dbReference type="EMBL" id="CAJZBQ010000040">
    <property type="protein sequence ID" value="CAG9326426.1"/>
    <property type="molecule type" value="Genomic_DNA"/>
</dbReference>
<proteinExistence type="predicted"/>
<comment type="caution">
    <text evidence="1">The sequence shown here is derived from an EMBL/GenBank/DDBJ whole genome shotgun (WGS) entry which is preliminary data.</text>
</comment>